<dbReference type="GO" id="GO:0050660">
    <property type="term" value="F:flavin adenine dinucleotide binding"/>
    <property type="evidence" value="ECO:0007669"/>
    <property type="project" value="TreeGrafter"/>
</dbReference>
<protein>
    <submittedName>
        <fullName evidence="3">Dihydrolipoyl dehydrogenase</fullName>
        <ecNumber evidence="3">1.8.1.4</ecNumber>
    </submittedName>
</protein>
<dbReference type="EMBL" id="DMAI01000372">
    <property type="protein sequence ID" value="HAE50253.1"/>
    <property type="molecule type" value="Genomic_DNA"/>
</dbReference>
<dbReference type="InterPro" id="IPR023753">
    <property type="entry name" value="FAD/NAD-binding_dom"/>
</dbReference>
<dbReference type="Proteomes" id="UP000257706">
    <property type="component" value="Unassembled WGS sequence"/>
</dbReference>
<name>A0A3B9ISG0_9PROT</name>
<evidence type="ECO:0000256" key="1">
    <source>
        <dbReference type="ARBA" id="ARBA00007532"/>
    </source>
</evidence>
<dbReference type="InterPro" id="IPR036188">
    <property type="entry name" value="FAD/NAD-bd_sf"/>
</dbReference>
<dbReference type="GO" id="GO:0045252">
    <property type="term" value="C:oxoglutarate dehydrogenase complex"/>
    <property type="evidence" value="ECO:0007669"/>
    <property type="project" value="TreeGrafter"/>
</dbReference>
<dbReference type="InterPro" id="IPR050151">
    <property type="entry name" value="Class-I_Pyr_Nuc-Dis_Oxidored"/>
</dbReference>
<dbReference type="PRINTS" id="PR00368">
    <property type="entry name" value="FADPNR"/>
</dbReference>
<dbReference type="PANTHER" id="PTHR22912">
    <property type="entry name" value="DISULFIDE OXIDOREDUCTASE"/>
    <property type="match status" value="1"/>
</dbReference>
<dbReference type="SUPFAM" id="SSF51905">
    <property type="entry name" value="FAD/NAD(P)-binding domain"/>
    <property type="match status" value="1"/>
</dbReference>
<dbReference type="EC" id="1.8.1.4" evidence="3"/>
<comment type="caution">
    <text evidence="3">The sequence shown here is derived from an EMBL/GenBank/DDBJ whole genome shotgun (WGS) entry which is preliminary data.</text>
</comment>
<evidence type="ECO:0000313" key="3">
    <source>
        <dbReference type="EMBL" id="HAE50253.1"/>
    </source>
</evidence>
<dbReference type="GO" id="GO:0004148">
    <property type="term" value="F:dihydrolipoyl dehydrogenase (NADH) activity"/>
    <property type="evidence" value="ECO:0007669"/>
    <property type="project" value="UniProtKB-EC"/>
</dbReference>
<dbReference type="PANTHER" id="PTHR22912:SF151">
    <property type="entry name" value="DIHYDROLIPOYL DEHYDROGENASE, MITOCHONDRIAL"/>
    <property type="match status" value="1"/>
</dbReference>
<dbReference type="Pfam" id="PF07992">
    <property type="entry name" value="Pyr_redox_2"/>
    <property type="match status" value="1"/>
</dbReference>
<dbReference type="GO" id="GO:0006103">
    <property type="term" value="P:2-oxoglutarate metabolic process"/>
    <property type="evidence" value="ECO:0007669"/>
    <property type="project" value="TreeGrafter"/>
</dbReference>
<feature type="non-terminal residue" evidence="3">
    <location>
        <position position="1"/>
    </location>
</feature>
<dbReference type="Gene3D" id="3.50.50.60">
    <property type="entry name" value="FAD/NAD(P)-binding domain"/>
    <property type="match status" value="2"/>
</dbReference>
<comment type="similarity">
    <text evidence="1">Belongs to the class-I pyridine nucleotide-disulfide oxidoreductase family.</text>
</comment>
<dbReference type="PRINTS" id="PR00411">
    <property type="entry name" value="PNDRDTASEI"/>
</dbReference>
<evidence type="ECO:0000313" key="4">
    <source>
        <dbReference type="Proteomes" id="UP000257706"/>
    </source>
</evidence>
<evidence type="ECO:0000259" key="2">
    <source>
        <dbReference type="Pfam" id="PF07992"/>
    </source>
</evidence>
<feature type="non-terminal residue" evidence="3">
    <location>
        <position position="93"/>
    </location>
</feature>
<proteinExistence type="inferred from homology"/>
<gene>
    <name evidence="3" type="ORF">DCK97_22840</name>
</gene>
<accession>A0A3B9ISG0</accession>
<dbReference type="AlphaFoldDB" id="A0A3B9ISG0"/>
<sequence length="93" mass="9748">RLSTKVTGADTSGDAIRLTVEPAKGGDTETIEADAVLVAIGRKPYTEGLGLEAVGIETGPRGRIEVDDHFRTNVPNIRAIGDVIKGPMLAHKA</sequence>
<feature type="domain" description="FAD/NAD(P)-binding" evidence="2">
    <location>
        <begin position="2"/>
        <end position="93"/>
    </location>
</feature>
<reference evidence="3 4" key="1">
    <citation type="journal article" date="2018" name="Nat. Biotechnol.">
        <title>A standardized bacterial taxonomy based on genome phylogeny substantially revises the tree of life.</title>
        <authorList>
            <person name="Parks D.H."/>
            <person name="Chuvochina M."/>
            <person name="Waite D.W."/>
            <person name="Rinke C."/>
            <person name="Skarshewski A."/>
            <person name="Chaumeil P.A."/>
            <person name="Hugenholtz P."/>
        </authorList>
    </citation>
    <scope>NUCLEOTIDE SEQUENCE [LARGE SCALE GENOMIC DNA]</scope>
    <source>
        <strain evidence="3">UBA8739</strain>
    </source>
</reference>
<keyword evidence="3" id="KW-0560">Oxidoreductase</keyword>
<organism evidence="3 4">
    <name type="scientific">Tistrella mobilis</name>
    <dbReference type="NCBI Taxonomy" id="171437"/>
    <lineage>
        <taxon>Bacteria</taxon>
        <taxon>Pseudomonadati</taxon>
        <taxon>Pseudomonadota</taxon>
        <taxon>Alphaproteobacteria</taxon>
        <taxon>Geminicoccales</taxon>
        <taxon>Geminicoccaceae</taxon>
        <taxon>Tistrella</taxon>
    </lineage>
</organism>